<protein>
    <submittedName>
        <fullName evidence="1">Uncharacterized protein</fullName>
    </submittedName>
</protein>
<keyword evidence="2" id="KW-1185">Reference proteome</keyword>
<accession>A0A9P8PLT1</accession>
<evidence type="ECO:0000313" key="2">
    <source>
        <dbReference type="Proteomes" id="UP000774326"/>
    </source>
</evidence>
<dbReference type="EMBL" id="JAEUBG010005584">
    <property type="protein sequence ID" value="KAH3673764.1"/>
    <property type="molecule type" value="Genomic_DNA"/>
</dbReference>
<dbReference type="Proteomes" id="UP000774326">
    <property type="component" value="Unassembled WGS sequence"/>
</dbReference>
<proteinExistence type="predicted"/>
<name>A0A9P8PLT1_WICPI</name>
<dbReference type="AlphaFoldDB" id="A0A9P8PLT1"/>
<gene>
    <name evidence="1" type="ORF">WICPIJ_009675</name>
</gene>
<evidence type="ECO:0000313" key="1">
    <source>
        <dbReference type="EMBL" id="KAH3673764.1"/>
    </source>
</evidence>
<comment type="caution">
    <text evidence="1">The sequence shown here is derived from an EMBL/GenBank/DDBJ whole genome shotgun (WGS) entry which is preliminary data.</text>
</comment>
<sequence length="130" mass="14225">MITSKFSSVEPISHYKQLQLQCQFSSSVDYSTSASNNSIISSKDSTTYPTFTSVWSFPFITLLIKTVTAPASYPAFISSMESPTMINSSALTPQFSAMWNKASGFGLGGWKERVKIGLNSILAGMCVLRR</sequence>
<reference evidence="1" key="2">
    <citation type="submission" date="2021-01" db="EMBL/GenBank/DDBJ databases">
        <authorList>
            <person name="Schikora-Tamarit M.A."/>
        </authorList>
    </citation>
    <scope>NUCLEOTIDE SEQUENCE</scope>
    <source>
        <strain evidence="1">CBS2887</strain>
    </source>
</reference>
<organism evidence="1 2">
    <name type="scientific">Wickerhamomyces pijperi</name>
    <name type="common">Yeast</name>
    <name type="synonym">Pichia pijperi</name>
    <dbReference type="NCBI Taxonomy" id="599730"/>
    <lineage>
        <taxon>Eukaryota</taxon>
        <taxon>Fungi</taxon>
        <taxon>Dikarya</taxon>
        <taxon>Ascomycota</taxon>
        <taxon>Saccharomycotina</taxon>
        <taxon>Saccharomycetes</taxon>
        <taxon>Phaffomycetales</taxon>
        <taxon>Wickerhamomycetaceae</taxon>
        <taxon>Wickerhamomyces</taxon>
    </lineage>
</organism>
<reference evidence="1" key="1">
    <citation type="journal article" date="2021" name="Open Biol.">
        <title>Shared evolutionary footprints suggest mitochondrial oxidative damage underlies multiple complex I losses in fungi.</title>
        <authorList>
            <person name="Schikora-Tamarit M.A."/>
            <person name="Marcet-Houben M."/>
            <person name="Nosek J."/>
            <person name="Gabaldon T."/>
        </authorList>
    </citation>
    <scope>NUCLEOTIDE SEQUENCE</scope>
    <source>
        <strain evidence="1">CBS2887</strain>
    </source>
</reference>